<sequence length="109" mass="11816">MHIDHAELRQAALAFMKEGQDLADTVDHLLGKIDELGDIYGDDDPGREAKKAFTQAREEVVRYSGALCSAYGAVGDNLSLMNENVVVANWNIIASLPTVDVSTVPRFGP</sequence>
<keyword evidence="2" id="KW-1185">Reference proteome</keyword>
<organism evidence="1 2">
    <name type="scientific">Actinoallomurus bryophytorum</name>
    <dbReference type="NCBI Taxonomy" id="1490222"/>
    <lineage>
        <taxon>Bacteria</taxon>
        <taxon>Bacillati</taxon>
        <taxon>Actinomycetota</taxon>
        <taxon>Actinomycetes</taxon>
        <taxon>Streptosporangiales</taxon>
        <taxon>Thermomonosporaceae</taxon>
        <taxon>Actinoallomurus</taxon>
    </lineage>
</organism>
<evidence type="ECO:0008006" key="3">
    <source>
        <dbReference type="Google" id="ProtNLM"/>
    </source>
</evidence>
<name>A0A543CKM4_9ACTN</name>
<evidence type="ECO:0000313" key="2">
    <source>
        <dbReference type="Proteomes" id="UP000316096"/>
    </source>
</evidence>
<gene>
    <name evidence="1" type="ORF">FB559_3175</name>
</gene>
<dbReference type="EMBL" id="VFOZ01000001">
    <property type="protein sequence ID" value="TQL97580.1"/>
    <property type="molecule type" value="Genomic_DNA"/>
</dbReference>
<reference evidence="1 2" key="1">
    <citation type="submission" date="2019-06" db="EMBL/GenBank/DDBJ databases">
        <title>Sequencing the genomes of 1000 actinobacteria strains.</title>
        <authorList>
            <person name="Klenk H.-P."/>
        </authorList>
    </citation>
    <scope>NUCLEOTIDE SEQUENCE [LARGE SCALE GENOMIC DNA]</scope>
    <source>
        <strain evidence="1 2">DSM 102200</strain>
    </source>
</reference>
<dbReference type="AlphaFoldDB" id="A0A543CKM4"/>
<protein>
    <recommendedName>
        <fullName evidence="3">WXG100 family type VII secretion target</fullName>
    </recommendedName>
</protein>
<dbReference type="Proteomes" id="UP000316096">
    <property type="component" value="Unassembled WGS sequence"/>
</dbReference>
<evidence type="ECO:0000313" key="1">
    <source>
        <dbReference type="EMBL" id="TQL97580.1"/>
    </source>
</evidence>
<comment type="caution">
    <text evidence="1">The sequence shown here is derived from an EMBL/GenBank/DDBJ whole genome shotgun (WGS) entry which is preliminary data.</text>
</comment>
<proteinExistence type="predicted"/>
<accession>A0A543CKM4</accession>